<reference evidence="5" key="1">
    <citation type="journal article" date="2023" name="BMC Genomics">
        <title>Chromosome-level genome assemblies of Cutaneotrichosporon spp. (Trichosporonales, Basidiomycota) reveal imbalanced evolution between nucleotide sequences and chromosome synteny.</title>
        <authorList>
            <person name="Kobayashi Y."/>
            <person name="Kayamori A."/>
            <person name="Aoki K."/>
            <person name="Shiwa Y."/>
            <person name="Matsutani M."/>
            <person name="Fujita N."/>
            <person name="Sugita T."/>
            <person name="Iwasaki W."/>
            <person name="Tanaka N."/>
            <person name="Takashima M."/>
        </authorList>
    </citation>
    <scope>NUCLEOTIDE SEQUENCE</scope>
    <source>
        <strain evidence="5">HIS016</strain>
    </source>
</reference>
<dbReference type="InterPro" id="IPR045851">
    <property type="entry name" value="AMP-bd_C_sf"/>
</dbReference>
<dbReference type="PROSITE" id="PS00455">
    <property type="entry name" value="AMP_BINDING"/>
    <property type="match status" value="1"/>
</dbReference>
<dbReference type="Pfam" id="PF13193">
    <property type="entry name" value="AMP-binding_C"/>
    <property type="match status" value="1"/>
</dbReference>
<comment type="similarity">
    <text evidence="1">Belongs to the ATP-dependent AMP-binding enzyme family.</text>
</comment>
<dbReference type="InterPro" id="IPR042099">
    <property type="entry name" value="ANL_N_sf"/>
</dbReference>
<evidence type="ECO:0000259" key="3">
    <source>
        <dbReference type="Pfam" id="PF00501"/>
    </source>
</evidence>
<dbReference type="AlphaFoldDB" id="A0AAD3YB60"/>
<keyword evidence="2" id="KW-0436">Ligase</keyword>
<dbReference type="InterPro" id="IPR000873">
    <property type="entry name" value="AMP-dep_synth/lig_dom"/>
</dbReference>
<gene>
    <name evidence="5" type="ORF">CspeluHIS016_0208190</name>
</gene>
<dbReference type="CDD" id="cd05911">
    <property type="entry name" value="Firefly_Luc_like"/>
    <property type="match status" value="1"/>
</dbReference>
<reference evidence="5" key="2">
    <citation type="submission" date="2023-06" db="EMBL/GenBank/DDBJ databases">
        <authorList>
            <person name="Kobayashi Y."/>
            <person name="Kayamori A."/>
            <person name="Aoki K."/>
            <person name="Shiwa Y."/>
            <person name="Fujita N."/>
            <person name="Sugita T."/>
            <person name="Iwasaki W."/>
            <person name="Tanaka N."/>
            <person name="Takashima M."/>
        </authorList>
    </citation>
    <scope>NUCLEOTIDE SEQUENCE</scope>
    <source>
        <strain evidence="5">HIS016</strain>
    </source>
</reference>
<dbReference type="Gene3D" id="3.30.300.30">
    <property type="match status" value="1"/>
</dbReference>
<evidence type="ECO:0000313" key="5">
    <source>
        <dbReference type="EMBL" id="GMK55763.1"/>
    </source>
</evidence>
<proteinExistence type="inferred from homology"/>
<dbReference type="Gene3D" id="3.40.50.12780">
    <property type="entry name" value="N-terminal domain of ligase-like"/>
    <property type="match status" value="1"/>
</dbReference>
<dbReference type="InterPro" id="IPR020845">
    <property type="entry name" value="AMP-binding_CS"/>
</dbReference>
<comment type="caution">
    <text evidence="5">The sequence shown here is derived from an EMBL/GenBank/DDBJ whole genome shotgun (WGS) entry which is preliminary data.</text>
</comment>
<evidence type="ECO:0000259" key="4">
    <source>
        <dbReference type="Pfam" id="PF13193"/>
    </source>
</evidence>
<dbReference type="PANTHER" id="PTHR24096">
    <property type="entry name" value="LONG-CHAIN-FATTY-ACID--COA LIGASE"/>
    <property type="match status" value="1"/>
</dbReference>
<evidence type="ECO:0000256" key="1">
    <source>
        <dbReference type="ARBA" id="ARBA00006432"/>
    </source>
</evidence>
<dbReference type="InterPro" id="IPR025110">
    <property type="entry name" value="AMP-bd_C"/>
</dbReference>
<protein>
    <recommendedName>
        <fullName evidence="7">AMP binding protein</fullName>
    </recommendedName>
</protein>
<name>A0AAD3YB60_9TREE</name>
<evidence type="ECO:0000313" key="6">
    <source>
        <dbReference type="Proteomes" id="UP001222932"/>
    </source>
</evidence>
<dbReference type="EMBL" id="BTCM01000002">
    <property type="protein sequence ID" value="GMK55763.1"/>
    <property type="molecule type" value="Genomic_DNA"/>
</dbReference>
<dbReference type="SUPFAM" id="SSF56801">
    <property type="entry name" value="Acetyl-CoA synthetase-like"/>
    <property type="match status" value="1"/>
</dbReference>
<feature type="domain" description="AMP-binding enzyme C-terminal" evidence="4">
    <location>
        <begin position="451"/>
        <end position="529"/>
    </location>
</feature>
<organism evidence="5 6">
    <name type="scientific">Cutaneotrichosporon spelunceum</name>
    <dbReference type="NCBI Taxonomy" id="1672016"/>
    <lineage>
        <taxon>Eukaryota</taxon>
        <taxon>Fungi</taxon>
        <taxon>Dikarya</taxon>
        <taxon>Basidiomycota</taxon>
        <taxon>Agaricomycotina</taxon>
        <taxon>Tremellomycetes</taxon>
        <taxon>Trichosporonales</taxon>
        <taxon>Trichosporonaceae</taxon>
        <taxon>Cutaneotrichosporon</taxon>
    </lineage>
</organism>
<sequence length="555" mass="59788">MVVIYEAPYPAPFFPQQNVFQYLFPEAPGISPIPLFDDSLPAFVDGVTGRTLSRGELRDTALRLGGGMRALAPDTPEVACIWGFNSLEWVVAAYACMAAGVTFSPANAGYTPAELAHQVNDSGASLIFLAPSHLPAFNEAQPLLKRAFPPDRIVLLSETSVSPYKTIYELLGPKIVARRFDRADAGATAWLCYSSGTTGLPKGVMTSHFNITSQIQAGNVGFQRMRPGDMVLGFIPYSHIYGGVIGLLQPISQGAATVVLPRFDEVPVLQAIERFQVTMALFVPPVLIVFLNSPHVKNYDLSSLKTVLCGAAPLSAELVHAFTALIPKCRIIQAYGMTETSPNIANMHRGISVGREYSVGRLLPCYQARLVKENGEDADPSKGEAGELWVRGPSVMKGYHNNPAATDATIAPGGWLKTGDVVTRDAEGWLSVVDRKKELIKYKGFQVAPAEMEGLLIQHENVLDAGVVGVYDPTQATELVRAYLVLAGTDKERTAEDVAAWVAGRAARAKHLSGGIVVVDAIPKSPSGKILRKQLRERAKSEADPVVAMPRAAKL</sequence>
<feature type="domain" description="AMP-dependent synthetase/ligase" evidence="3">
    <location>
        <begin position="41"/>
        <end position="400"/>
    </location>
</feature>
<evidence type="ECO:0000256" key="2">
    <source>
        <dbReference type="ARBA" id="ARBA00022598"/>
    </source>
</evidence>
<evidence type="ECO:0008006" key="7">
    <source>
        <dbReference type="Google" id="ProtNLM"/>
    </source>
</evidence>
<dbReference type="PANTHER" id="PTHR24096:SF149">
    <property type="entry name" value="AMP-BINDING DOMAIN-CONTAINING PROTEIN-RELATED"/>
    <property type="match status" value="1"/>
</dbReference>
<dbReference type="Proteomes" id="UP001222932">
    <property type="component" value="Unassembled WGS sequence"/>
</dbReference>
<keyword evidence="6" id="KW-1185">Reference proteome</keyword>
<dbReference type="GO" id="GO:0016405">
    <property type="term" value="F:CoA-ligase activity"/>
    <property type="evidence" value="ECO:0007669"/>
    <property type="project" value="TreeGrafter"/>
</dbReference>
<dbReference type="Pfam" id="PF00501">
    <property type="entry name" value="AMP-binding"/>
    <property type="match status" value="1"/>
</dbReference>
<accession>A0AAD3YB60</accession>